<reference evidence="2" key="1">
    <citation type="journal article" date="2020" name="Mol. Plant Microbe Interact.">
        <title>Genome Sequence of the Biocontrol Agent Coniothyrium minitans strain Conio (IMI 134523).</title>
        <authorList>
            <person name="Patel D."/>
            <person name="Shittu T.A."/>
            <person name="Baroncelli R."/>
            <person name="Muthumeenakshi S."/>
            <person name="Osborne T.H."/>
            <person name="Janganan T.K."/>
            <person name="Sreenivasaprasad S."/>
        </authorList>
    </citation>
    <scope>NUCLEOTIDE SEQUENCE</scope>
    <source>
        <strain evidence="2">Conio</strain>
    </source>
</reference>
<protein>
    <submittedName>
        <fullName evidence="2">Cell wall anchored protein</fullName>
    </submittedName>
</protein>
<organism evidence="2 3">
    <name type="scientific">Paraphaeosphaeria minitans</name>
    <dbReference type="NCBI Taxonomy" id="565426"/>
    <lineage>
        <taxon>Eukaryota</taxon>
        <taxon>Fungi</taxon>
        <taxon>Dikarya</taxon>
        <taxon>Ascomycota</taxon>
        <taxon>Pezizomycotina</taxon>
        <taxon>Dothideomycetes</taxon>
        <taxon>Pleosporomycetidae</taxon>
        <taxon>Pleosporales</taxon>
        <taxon>Massarineae</taxon>
        <taxon>Didymosphaeriaceae</taxon>
        <taxon>Paraphaeosphaeria</taxon>
    </lineage>
</organism>
<keyword evidence="3" id="KW-1185">Reference proteome</keyword>
<feature type="region of interest" description="Disordered" evidence="1">
    <location>
        <begin position="102"/>
        <end position="127"/>
    </location>
</feature>
<dbReference type="AlphaFoldDB" id="A0A9P6KUI3"/>
<sequence>MFHERSGNNAKLTIQIHGNKAAVGGLEQHRKSEVPTVSGGALWPDHAIKLFYLFSGVYTEGSPNASNHLWFFNTIYNTWNKTVPDDGQQEILWPALVSFDTKTNKQSNSTGPTPRAKGNMHYISASQ</sequence>
<dbReference type="Proteomes" id="UP000756921">
    <property type="component" value="Unassembled WGS sequence"/>
</dbReference>
<comment type="caution">
    <text evidence="2">The sequence shown here is derived from an EMBL/GenBank/DDBJ whole genome shotgun (WGS) entry which is preliminary data.</text>
</comment>
<evidence type="ECO:0000256" key="1">
    <source>
        <dbReference type="SAM" id="MobiDB-lite"/>
    </source>
</evidence>
<feature type="compositionally biased region" description="Polar residues" evidence="1">
    <location>
        <begin position="102"/>
        <end position="112"/>
    </location>
</feature>
<gene>
    <name evidence="2" type="ORF">PMIN01_02593</name>
</gene>
<dbReference type="OrthoDB" id="10251809at2759"/>
<evidence type="ECO:0000313" key="3">
    <source>
        <dbReference type="Proteomes" id="UP000756921"/>
    </source>
</evidence>
<accession>A0A9P6KUI3</accession>
<dbReference type="EMBL" id="WJXW01000002">
    <property type="protein sequence ID" value="KAF9739958.1"/>
    <property type="molecule type" value="Genomic_DNA"/>
</dbReference>
<proteinExistence type="predicted"/>
<evidence type="ECO:0000313" key="2">
    <source>
        <dbReference type="EMBL" id="KAF9739958.1"/>
    </source>
</evidence>
<name>A0A9P6KUI3_9PLEO</name>